<keyword evidence="2" id="KW-1185">Reference proteome</keyword>
<proteinExistence type="predicted"/>
<reference evidence="1 2" key="1">
    <citation type="submission" date="2019-11" db="EMBL/GenBank/DDBJ databases">
        <authorList>
            <person name="Zhang J."/>
            <person name="Sun C."/>
        </authorList>
    </citation>
    <scope>NUCLEOTIDE SEQUENCE [LARGE SCALE GENOMIC DNA]</scope>
    <source>
        <strain evidence="2">sp2</strain>
    </source>
</reference>
<name>A0A6I6D2S6_9GAMM</name>
<dbReference type="AlphaFoldDB" id="A0A6I6D2S6"/>
<dbReference type="KEGG" id="ghl:GM160_06050"/>
<evidence type="ECO:0000313" key="2">
    <source>
        <dbReference type="Proteomes" id="UP000427716"/>
    </source>
</evidence>
<sequence length="70" mass="7805">MTARAYYLTTRRALPGVFPPVLIRHLVAGPFASRAEAEAYRRRHELNAAEVRSRTALAAEIKANEREAVA</sequence>
<dbReference type="RefSeq" id="WP_156573930.1">
    <property type="nucleotide sequence ID" value="NZ_CP046415.1"/>
</dbReference>
<gene>
    <name evidence="1" type="ORF">GM160_06050</name>
</gene>
<protein>
    <submittedName>
        <fullName evidence="1">Uncharacterized protein</fullName>
    </submittedName>
</protein>
<accession>A0A6I6D2S6</accession>
<dbReference type="Proteomes" id="UP000427716">
    <property type="component" value="Chromosome"/>
</dbReference>
<evidence type="ECO:0000313" key="1">
    <source>
        <dbReference type="EMBL" id="QGT78495.1"/>
    </source>
</evidence>
<dbReference type="EMBL" id="CP046415">
    <property type="protein sequence ID" value="QGT78495.1"/>
    <property type="molecule type" value="Genomic_DNA"/>
</dbReference>
<organism evidence="1 2">
    <name type="scientific">Guyparkeria halophila</name>
    <dbReference type="NCBI Taxonomy" id="47960"/>
    <lineage>
        <taxon>Bacteria</taxon>
        <taxon>Pseudomonadati</taxon>
        <taxon>Pseudomonadota</taxon>
        <taxon>Gammaproteobacteria</taxon>
        <taxon>Chromatiales</taxon>
        <taxon>Thioalkalibacteraceae</taxon>
        <taxon>Guyparkeria</taxon>
    </lineage>
</organism>